<accession>A0AAV4BS33</accession>
<feature type="compositionally biased region" description="Acidic residues" evidence="1">
    <location>
        <begin position="15"/>
        <end position="24"/>
    </location>
</feature>
<organism evidence="2 3">
    <name type="scientific">Plakobranchus ocellatus</name>
    <dbReference type="NCBI Taxonomy" id="259542"/>
    <lineage>
        <taxon>Eukaryota</taxon>
        <taxon>Metazoa</taxon>
        <taxon>Spiralia</taxon>
        <taxon>Lophotrochozoa</taxon>
        <taxon>Mollusca</taxon>
        <taxon>Gastropoda</taxon>
        <taxon>Heterobranchia</taxon>
        <taxon>Euthyneura</taxon>
        <taxon>Panpulmonata</taxon>
        <taxon>Sacoglossa</taxon>
        <taxon>Placobranchoidea</taxon>
        <taxon>Plakobranchidae</taxon>
        <taxon>Plakobranchus</taxon>
    </lineage>
</organism>
<feature type="compositionally biased region" description="Polar residues" evidence="1">
    <location>
        <begin position="1"/>
        <end position="14"/>
    </location>
</feature>
<evidence type="ECO:0000313" key="2">
    <source>
        <dbReference type="EMBL" id="GFO26036.1"/>
    </source>
</evidence>
<dbReference type="AlphaFoldDB" id="A0AAV4BS33"/>
<gene>
    <name evidence="2" type="ORF">PoB_005254100</name>
</gene>
<evidence type="ECO:0000256" key="1">
    <source>
        <dbReference type="SAM" id="MobiDB-lite"/>
    </source>
</evidence>
<protein>
    <submittedName>
        <fullName evidence="2">Uncharacterized protein</fullName>
    </submittedName>
</protein>
<dbReference type="Proteomes" id="UP000735302">
    <property type="component" value="Unassembled WGS sequence"/>
</dbReference>
<comment type="caution">
    <text evidence="2">The sequence shown here is derived from an EMBL/GenBank/DDBJ whole genome shotgun (WGS) entry which is preliminary data.</text>
</comment>
<dbReference type="EMBL" id="BLXT01005778">
    <property type="protein sequence ID" value="GFO26036.1"/>
    <property type="molecule type" value="Genomic_DNA"/>
</dbReference>
<evidence type="ECO:0000313" key="3">
    <source>
        <dbReference type="Proteomes" id="UP000735302"/>
    </source>
</evidence>
<feature type="region of interest" description="Disordered" evidence="1">
    <location>
        <begin position="1"/>
        <end position="30"/>
    </location>
</feature>
<name>A0AAV4BS33_9GAST</name>
<proteinExistence type="predicted"/>
<sequence>MSDFNNSGETNQPEEQTDEDELDSAGDNALQGLWMHITGEDIVDHNTNFTANSGPRIHLNITASPLEYLTNT</sequence>
<reference evidence="2 3" key="1">
    <citation type="journal article" date="2021" name="Elife">
        <title>Chloroplast acquisition without the gene transfer in kleptoplastic sea slugs, Plakobranchus ocellatus.</title>
        <authorList>
            <person name="Maeda T."/>
            <person name="Takahashi S."/>
            <person name="Yoshida T."/>
            <person name="Shimamura S."/>
            <person name="Takaki Y."/>
            <person name="Nagai Y."/>
            <person name="Toyoda A."/>
            <person name="Suzuki Y."/>
            <person name="Arimoto A."/>
            <person name="Ishii H."/>
            <person name="Satoh N."/>
            <person name="Nishiyama T."/>
            <person name="Hasebe M."/>
            <person name="Maruyama T."/>
            <person name="Minagawa J."/>
            <person name="Obokata J."/>
            <person name="Shigenobu S."/>
        </authorList>
    </citation>
    <scope>NUCLEOTIDE SEQUENCE [LARGE SCALE GENOMIC DNA]</scope>
</reference>
<keyword evidence="3" id="KW-1185">Reference proteome</keyword>